<dbReference type="EMBL" id="JACAZF010000001">
    <property type="protein sequence ID" value="KAF7316063.1"/>
    <property type="molecule type" value="Genomic_DNA"/>
</dbReference>
<dbReference type="Gene3D" id="2.60.120.260">
    <property type="entry name" value="Galactose-binding domain-like"/>
    <property type="match status" value="2"/>
</dbReference>
<dbReference type="AlphaFoldDB" id="A0A8H6TCJ0"/>
<sequence>MNIIVDDRDPAISYQPAWRTTTTKGGPLGQAREYAGTTSHAGSQGAAASFTFTGTQISVYGTISATQTNLSLTIDGHATSRLIPTPEGQQLFHQPVFVSDALPDGEHTLTITNTASTGDGFFLDYLIYKTGKRNAGQTIFVDETDASITFSGAWSQNNTYNFFQQTSHYTGTAGDTATISYNFSDGDKLSLFGTLPLALSAAVSIDGAAPVPVLPSSGVAALNQRLYGSPAMSAGPHTFKFVHNTGPQLTIDYFLIETGSTGSSQGSTSNSASSLTPILSTIVSVSTDNLGAPHTTTIIETAPNMNSATPSSSAIMANSSKSHTGLIAGAVIGAICVLLFCVGMFICLWRRHRLEPNTSMVKAEHIAHATAPNPFPVPPLESEAVPENTAILAASWEPSVTEKGPHWQKPIADHVQDETPSGLQQQTMPVVAASDLPTQELVRILNSRLQSNQVPFDVDEVPPSYLQGEAGY</sequence>
<name>A0A8H6TCJ0_9AGAR</name>
<keyword evidence="1" id="KW-1133">Transmembrane helix</keyword>
<accession>A0A8H6TCJ0</accession>
<proteinExistence type="predicted"/>
<dbReference type="Proteomes" id="UP000636479">
    <property type="component" value="Unassembled WGS sequence"/>
</dbReference>
<protein>
    <recommendedName>
        <fullName evidence="4">Transmembrane protein</fullName>
    </recommendedName>
</protein>
<reference evidence="2" key="1">
    <citation type="submission" date="2020-05" db="EMBL/GenBank/DDBJ databases">
        <title>Mycena genomes resolve the evolution of fungal bioluminescence.</title>
        <authorList>
            <person name="Tsai I.J."/>
        </authorList>
    </citation>
    <scope>NUCLEOTIDE SEQUENCE</scope>
    <source>
        <strain evidence="2">171206Taipei</strain>
    </source>
</reference>
<keyword evidence="3" id="KW-1185">Reference proteome</keyword>
<keyword evidence="1" id="KW-0472">Membrane</keyword>
<evidence type="ECO:0000313" key="2">
    <source>
        <dbReference type="EMBL" id="KAF7316063.1"/>
    </source>
</evidence>
<dbReference type="GeneID" id="59340692"/>
<evidence type="ECO:0000313" key="3">
    <source>
        <dbReference type="Proteomes" id="UP000636479"/>
    </source>
</evidence>
<keyword evidence="1" id="KW-0812">Transmembrane</keyword>
<gene>
    <name evidence="2" type="ORF">MIND_00124300</name>
</gene>
<feature type="transmembrane region" description="Helical" evidence="1">
    <location>
        <begin position="326"/>
        <end position="349"/>
    </location>
</feature>
<comment type="caution">
    <text evidence="2">The sequence shown here is derived from an EMBL/GenBank/DDBJ whole genome shotgun (WGS) entry which is preliminary data.</text>
</comment>
<dbReference type="RefSeq" id="XP_037226086.1">
    <property type="nucleotide sequence ID" value="XM_037358176.1"/>
</dbReference>
<dbReference type="OrthoDB" id="3265734at2759"/>
<evidence type="ECO:0000256" key="1">
    <source>
        <dbReference type="SAM" id="Phobius"/>
    </source>
</evidence>
<evidence type="ECO:0008006" key="4">
    <source>
        <dbReference type="Google" id="ProtNLM"/>
    </source>
</evidence>
<organism evidence="2 3">
    <name type="scientific">Mycena indigotica</name>
    <dbReference type="NCBI Taxonomy" id="2126181"/>
    <lineage>
        <taxon>Eukaryota</taxon>
        <taxon>Fungi</taxon>
        <taxon>Dikarya</taxon>
        <taxon>Basidiomycota</taxon>
        <taxon>Agaricomycotina</taxon>
        <taxon>Agaricomycetes</taxon>
        <taxon>Agaricomycetidae</taxon>
        <taxon>Agaricales</taxon>
        <taxon>Marasmiineae</taxon>
        <taxon>Mycenaceae</taxon>
        <taxon>Mycena</taxon>
    </lineage>
</organism>